<feature type="compositionally biased region" description="Low complexity" evidence="1">
    <location>
        <begin position="175"/>
        <end position="184"/>
    </location>
</feature>
<keyword evidence="2" id="KW-0812">Transmembrane</keyword>
<dbReference type="SUPFAM" id="SSF110997">
    <property type="entry name" value="Sporulation related repeat"/>
    <property type="match status" value="1"/>
</dbReference>
<keyword evidence="2" id="KW-1133">Transmembrane helix</keyword>
<evidence type="ECO:0000256" key="2">
    <source>
        <dbReference type="SAM" id="Phobius"/>
    </source>
</evidence>
<proteinExistence type="predicted"/>
<sequence length="261" mass="27223">MSNRDYKNTRSTRSRGASSKGGGGGGMMAGVLIGLIVGIGAAVGLAMYLNKSSTPFSNMEKFDRKGDASTATAKPEVLEPGTRITDQPAVAPQAKQEPTPAPATLPPAETVTPLPTPAPEPAPAPAAKPSHERAAKPVQPPAQAKNDDSSPDFDFYKILPGQVDAVPNNAKQNKSSEPSASAPAKKTYLQLGAFQHENEADNLKAKLALLGIEAKIQSVNVPDKGLVHRVRVGPFGSSAEADRMRSQLKQSGIDASPVKSE</sequence>
<protein>
    <submittedName>
        <fullName evidence="4">SPOR domain-containing protein</fullName>
    </submittedName>
</protein>
<feature type="compositionally biased region" description="Low complexity" evidence="1">
    <location>
        <begin position="9"/>
        <end position="18"/>
    </location>
</feature>
<feature type="transmembrane region" description="Helical" evidence="2">
    <location>
        <begin position="21"/>
        <end position="49"/>
    </location>
</feature>
<dbReference type="PANTHER" id="PTHR38687:SF1">
    <property type="entry name" value="CELL DIVISION PROTEIN DEDD"/>
    <property type="match status" value="1"/>
</dbReference>
<dbReference type="Gene3D" id="3.30.70.1070">
    <property type="entry name" value="Sporulation related repeat"/>
    <property type="match status" value="1"/>
</dbReference>
<dbReference type="InterPro" id="IPR007730">
    <property type="entry name" value="SPOR-like_dom"/>
</dbReference>
<keyword evidence="5" id="KW-1185">Reference proteome</keyword>
<feature type="region of interest" description="Disordered" evidence="1">
    <location>
        <begin position="1"/>
        <end position="25"/>
    </location>
</feature>
<name>A0ABT7XUQ1_9NEIS</name>
<evidence type="ECO:0000256" key="1">
    <source>
        <dbReference type="SAM" id="MobiDB-lite"/>
    </source>
</evidence>
<gene>
    <name evidence="4" type="ORF">QU481_20780</name>
</gene>
<feature type="region of interest" description="Disordered" evidence="1">
    <location>
        <begin position="234"/>
        <end position="261"/>
    </location>
</feature>
<dbReference type="InterPro" id="IPR036680">
    <property type="entry name" value="SPOR-like_sf"/>
</dbReference>
<dbReference type="PANTHER" id="PTHR38687">
    <property type="entry name" value="CELL DIVISION PROTEIN DEDD-RELATED"/>
    <property type="match status" value="1"/>
</dbReference>
<evidence type="ECO:0000313" key="4">
    <source>
        <dbReference type="EMBL" id="MDN0077274.1"/>
    </source>
</evidence>
<evidence type="ECO:0000313" key="5">
    <source>
        <dbReference type="Proteomes" id="UP001168540"/>
    </source>
</evidence>
<dbReference type="Proteomes" id="UP001168540">
    <property type="component" value="Unassembled WGS sequence"/>
</dbReference>
<feature type="compositionally biased region" description="Pro residues" evidence="1">
    <location>
        <begin position="114"/>
        <end position="126"/>
    </location>
</feature>
<dbReference type="EMBL" id="JAUEDK010000060">
    <property type="protein sequence ID" value="MDN0077274.1"/>
    <property type="molecule type" value="Genomic_DNA"/>
</dbReference>
<accession>A0ABT7XUQ1</accession>
<organism evidence="4 5">
    <name type="scientific">Crenobacter oryzisoli</name>
    <dbReference type="NCBI Taxonomy" id="3056844"/>
    <lineage>
        <taxon>Bacteria</taxon>
        <taxon>Pseudomonadati</taxon>
        <taxon>Pseudomonadota</taxon>
        <taxon>Betaproteobacteria</taxon>
        <taxon>Neisseriales</taxon>
        <taxon>Neisseriaceae</taxon>
        <taxon>Crenobacter</taxon>
    </lineage>
</organism>
<evidence type="ECO:0000259" key="3">
    <source>
        <dbReference type="PROSITE" id="PS51724"/>
    </source>
</evidence>
<keyword evidence="2" id="KW-0472">Membrane</keyword>
<reference evidence="4" key="1">
    <citation type="submission" date="2023-06" db="EMBL/GenBank/DDBJ databases">
        <authorList>
            <person name="Zhang S."/>
        </authorList>
    </citation>
    <scope>NUCLEOTIDE SEQUENCE</scope>
    <source>
        <strain evidence="4">SG2303</strain>
    </source>
</reference>
<feature type="region of interest" description="Disordered" evidence="1">
    <location>
        <begin position="60"/>
        <end position="184"/>
    </location>
</feature>
<feature type="domain" description="SPOR" evidence="3">
    <location>
        <begin position="181"/>
        <end position="261"/>
    </location>
</feature>
<dbReference type="RefSeq" id="WP_289831917.1">
    <property type="nucleotide sequence ID" value="NZ_JAUEDK010000060.1"/>
</dbReference>
<comment type="caution">
    <text evidence="4">The sequence shown here is derived from an EMBL/GenBank/DDBJ whole genome shotgun (WGS) entry which is preliminary data.</text>
</comment>
<dbReference type="Pfam" id="PF05036">
    <property type="entry name" value="SPOR"/>
    <property type="match status" value="1"/>
</dbReference>
<dbReference type="InterPro" id="IPR052521">
    <property type="entry name" value="Cell_div_SPOR-domain"/>
</dbReference>
<dbReference type="PROSITE" id="PS51724">
    <property type="entry name" value="SPOR"/>
    <property type="match status" value="1"/>
</dbReference>